<keyword evidence="3" id="KW-0547">Nucleotide-binding</keyword>
<keyword evidence="5" id="KW-0648">Protein biosynthesis</keyword>
<evidence type="ECO:0000256" key="3">
    <source>
        <dbReference type="ARBA" id="ARBA00022741"/>
    </source>
</evidence>
<keyword evidence="6" id="KW-0342">GTP-binding</keyword>
<comment type="similarity">
    <text evidence="1">Belongs to the TRAFAC class translation factor GTPase superfamily. Classic translation factor GTPase family. EF-G/EF-2 subfamily.</text>
</comment>
<evidence type="ECO:0000259" key="9">
    <source>
        <dbReference type="PROSITE" id="PS51722"/>
    </source>
</evidence>
<dbReference type="GO" id="GO:0005525">
    <property type="term" value="F:GTP binding"/>
    <property type="evidence" value="ECO:0007669"/>
    <property type="project" value="UniProtKB-UniRule"/>
</dbReference>
<dbReference type="PANTHER" id="PTHR43261:SF7">
    <property type="entry name" value="ELONGATION FACTOR G-LIKE PROTEIN"/>
    <property type="match status" value="1"/>
</dbReference>
<dbReference type="InterPro" id="IPR041095">
    <property type="entry name" value="EFG_II"/>
</dbReference>
<comment type="caution">
    <text evidence="10">The sequence shown here is derived from an EMBL/GenBank/DDBJ whole genome shotgun (WGS) entry which is preliminary data.</text>
</comment>
<dbReference type="Gene3D" id="2.40.30.10">
    <property type="entry name" value="Translation factors"/>
    <property type="match status" value="1"/>
</dbReference>
<dbReference type="Pfam" id="PF14492">
    <property type="entry name" value="EFG_III"/>
    <property type="match status" value="1"/>
</dbReference>
<evidence type="ECO:0000256" key="2">
    <source>
        <dbReference type="ARBA" id="ARBA00017872"/>
    </source>
</evidence>
<dbReference type="Gene3D" id="3.30.230.10">
    <property type="match status" value="1"/>
</dbReference>
<dbReference type="SUPFAM" id="SSF54980">
    <property type="entry name" value="EF-G C-terminal domain-like"/>
    <property type="match status" value="2"/>
</dbReference>
<dbReference type="AlphaFoldDB" id="A0A7C2ALN7"/>
<dbReference type="InterPro" id="IPR005517">
    <property type="entry name" value="Transl_elong_EFG/EF2_IV"/>
</dbReference>
<dbReference type="InterPro" id="IPR009022">
    <property type="entry name" value="EFG_III"/>
</dbReference>
<dbReference type="InterPro" id="IPR035647">
    <property type="entry name" value="EFG_III/V"/>
</dbReference>
<dbReference type="CDD" id="cd01434">
    <property type="entry name" value="EFG_mtEFG1_IV"/>
    <property type="match status" value="1"/>
</dbReference>
<dbReference type="GO" id="GO:0032790">
    <property type="term" value="P:ribosome disassembly"/>
    <property type="evidence" value="ECO:0007669"/>
    <property type="project" value="TreeGrafter"/>
</dbReference>
<dbReference type="FunFam" id="3.30.230.10:FF:000003">
    <property type="entry name" value="Elongation factor G"/>
    <property type="match status" value="1"/>
</dbReference>
<dbReference type="SUPFAM" id="SSF54211">
    <property type="entry name" value="Ribosomal protein S5 domain 2-like"/>
    <property type="match status" value="1"/>
</dbReference>
<gene>
    <name evidence="10" type="primary">fusA</name>
    <name evidence="10" type="ORF">ENI35_05130</name>
</gene>
<dbReference type="InterPro" id="IPR005225">
    <property type="entry name" value="Small_GTP-bd"/>
</dbReference>
<dbReference type="InterPro" id="IPR047872">
    <property type="entry name" value="EFG_IV"/>
</dbReference>
<dbReference type="NCBIfam" id="NF009381">
    <property type="entry name" value="PRK12740.1-5"/>
    <property type="match status" value="1"/>
</dbReference>
<dbReference type="SUPFAM" id="SSF50447">
    <property type="entry name" value="Translation proteins"/>
    <property type="match status" value="1"/>
</dbReference>
<evidence type="ECO:0000256" key="5">
    <source>
        <dbReference type="ARBA" id="ARBA00022917"/>
    </source>
</evidence>
<dbReference type="InterPro" id="IPR053905">
    <property type="entry name" value="EF-G-like_DII"/>
</dbReference>
<dbReference type="Pfam" id="PF22042">
    <property type="entry name" value="EF-G_D2"/>
    <property type="match status" value="1"/>
</dbReference>
<dbReference type="Pfam" id="PF00679">
    <property type="entry name" value="EFG_C"/>
    <property type="match status" value="1"/>
</dbReference>
<organism evidence="10">
    <name type="scientific">Desulfofervidus auxilii</name>
    <dbReference type="NCBI Taxonomy" id="1621989"/>
    <lineage>
        <taxon>Bacteria</taxon>
        <taxon>Pseudomonadati</taxon>
        <taxon>Thermodesulfobacteriota</taxon>
        <taxon>Candidatus Desulfofervidia</taxon>
        <taxon>Candidatus Desulfofervidales</taxon>
        <taxon>Candidatus Desulfofervidaceae</taxon>
        <taxon>Candidatus Desulfofervidus</taxon>
    </lineage>
</organism>
<dbReference type="InterPro" id="IPR014721">
    <property type="entry name" value="Ribsml_uS5_D2-typ_fold_subgr"/>
</dbReference>
<accession>A0A7C2ALN7</accession>
<dbReference type="FunFam" id="3.30.70.240:FF:000001">
    <property type="entry name" value="Elongation factor G"/>
    <property type="match status" value="1"/>
</dbReference>
<comment type="function">
    <text evidence="7">Catalyzes the GTP-dependent ribosomal translocation step during translation elongation. During this step, the ribosome changes from the pre-translocational (PRE) to the post-translocational (POST) state as the newly formed A-site-bound peptidyl-tRNA and P-site-bound deacylated tRNA move to the P and E sites, respectively. Catalyzes the coordinated movement of the two tRNA molecules, the mRNA and conformational changes in the ribosome.</text>
</comment>
<proteinExistence type="inferred from homology"/>
<dbReference type="Pfam" id="PF00009">
    <property type="entry name" value="GTP_EFTU"/>
    <property type="match status" value="1"/>
</dbReference>
<dbReference type="PROSITE" id="PS51722">
    <property type="entry name" value="G_TR_2"/>
    <property type="match status" value="1"/>
</dbReference>
<dbReference type="InterPro" id="IPR000795">
    <property type="entry name" value="T_Tr_GTP-bd_dom"/>
</dbReference>
<dbReference type="EMBL" id="DRIH01000179">
    <property type="protein sequence ID" value="HEC68176.1"/>
    <property type="molecule type" value="Genomic_DNA"/>
</dbReference>
<evidence type="ECO:0000256" key="6">
    <source>
        <dbReference type="ARBA" id="ARBA00023134"/>
    </source>
</evidence>
<dbReference type="Pfam" id="PF03764">
    <property type="entry name" value="EFG_IV"/>
    <property type="match status" value="1"/>
</dbReference>
<evidence type="ECO:0000256" key="7">
    <source>
        <dbReference type="ARBA" id="ARBA00024731"/>
    </source>
</evidence>
<dbReference type="Gene3D" id="3.30.70.870">
    <property type="entry name" value="Elongation Factor G (Translational Gtpase), domain 3"/>
    <property type="match status" value="1"/>
</dbReference>
<evidence type="ECO:0000256" key="4">
    <source>
        <dbReference type="ARBA" id="ARBA00022768"/>
    </source>
</evidence>
<dbReference type="CDD" id="cd04170">
    <property type="entry name" value="EF-G_bact"/>
    <property type="match status" value="1"/>
</dbReference>
<dbReference type="InterPro" id="IPR035649">
    <property type="entry name" value="EFG_V"/>
</dbReference>
<reference evidence="10" key="1">
    <citation type="journal article" date="2020" name="mSystems">
        <title>Genome- and Community-Level Interaction Insights into Carbon Utilization and Element Cycling Functions of Hydrothermarchaeota in Hydrothermal Sediment.</title>
        <authorList>
            <person name="Zhou Z."/>
            <person name="Liu Y."/>
            <person name="Xu W."/>
            <person name="Pan J."/>
            <person name="Luo Z.H."/>
            <person name="Li M."/>
        </authorList>
    </citation>
    <scope>NUCLEOTIDE SEQUENCE [LARGE SCALE GENOMIC DNA]</scope>
    <source>
        <strain evidence="10">HyVt-389</strain>
    </source>
</reference>
<dbReference type="InterPro" id="IPR000640">
    <property type="entry name" value="EFG_V-like"/>
</dbReference>
<dbReference type="NCBIfam" id="NF009891">
    <property type="entry name" value="PRK13351.1-1"/>
    <property type="match status" value="1"/>
</dbReference>
<name>A0A7C2ALN7_DESA2</name>
<dbReference type="GO" id="GO:0003746">
    <property type="term" value="F:translation elongation factor activity"/>
    <property type="evidence" value="ECO:0007669"/>
    <property type="project" value="UniProtKB-UniRule"/>
</dbReference>
<dbReference type="SMART" id="SM00838">
    <property type="entry name" value="EFG_C"/>
    <property type="match status" value="1"/>
</dbReference>
<dbReference type="Gene3D" id="3.40.50.300">
    <property type="entry name" value="P-loop containing nucleotide triphosphate hydrolases"/>
    <property type="match status" value="1"/>
</dbReference>
<dbReference type="CDD" id="cd04088">
    <property type="entry name" value="EFG_mtEFG_II"/>
    <property type="match status" value="1"/>
</dbReference>
<dbReference type="CDD" id="cd16262">
    <property type="entry name" value="EFG_III"/>
    <property type="match status" value="1"/>
</dbReference>
<dbReference type="CDD" id="cd03713">
    <property type="entry name" value="EFG_mtEFG_C"/>
    <property type="match status" value="1"/>
</dbReference>
<sequence>MGTDVERLRNVAFIAAGGAGKTSLAEALLFTTKATERLGNVDKGTSVLDYEPEEIKRHMTITASFHHYQWKNHWVNIIDTPGDNNFLSETIITLQGADGVVLVVDGVDGVKFQTEKILNHIHHYQLPTLIFISKMDKEHASFEKTLEDIVNSLDIKAVPVCLPIGEGEKFEGIINLLTMEAWIYQKDGSGKFSKKEIPNGLKNKAEGFREKMIEFLAETNDVLLERYLEGEEIKSEDWFNALHEGTVKKMFMPVICGSAILNIGTHLVLDLINHCLPSPLERGVVKGYHPETKQEIKRKPDSSEPFSALVIKTISDPFAGRINVFRVYSGKLHSDTPVLNTTKGYKEKIGQLFALMGKTQRLLQEVKAGDIAAVAKLKETLTGDTLSDIKSPIIFESTKSLPPIISFAIEPKAKGDEEKIFSSLVKLSEEDPALHLERDPQTKELILSGTGQLHIENTVEKLKRKYGVEVTLKSPKIPYKETIKGKAKAQGKYKKQTGGRGQYGDAWVEIEPLPRGKGFEFVDKIVGGVIPRNYIPAVEKGIRGAMTEGILAGYPVVDVRVHLVDGSYHPVDSSDLAFQIAGSMAFKKAFMEAKPILLEPIVKLTITVPDELMGDVIGDINGRRGKVLGVEAKSKYQIITALVPMAEVITYASDLTSLTGGKASFTQEFSHYEEVPAQLAEKIIEQVKKK</sequence>
<dbReference type="NCBIfam" id="TIGR00231">
    <property type="entry name" value="small_GTP"/>
    <property type="match status" value="1"/>
</dbReference>
<keyword evidence="4 10" id="KW-0251">Elongation factor</keyword>
<dbReference type="Proteomes" id="UP000885738">
    <property type="component" value="Unassembled WGS sequence"/>
</dbReference>
<feature type="domain" description="Tr-type G" evidence="9">
    <location>
        <begin position="6"/>
        <end position="280"/>
    </location>
</feature>
<evidence type="ECO:0000256" key="1">
    <source>
        <dbReference type="ARBA" id="ARBA00005870"/>
    </source>
</evidence>
<dbReference type="InterPro" id="IPR009000">
    <property type="entry name" value="Transl_B-barrel_sf"/>
</dbReference>
<dbReference type="InterPro" id="IPR027417">
    <property type="entry name" value="P-loop_NTPase"/>
</dbReference>
<dbReference type="InterPro" id="IPR020568">
    <property type="entry name" value="Ribosomal_Su5_D2-typ_SF"/>
</dbReference>
<dbReference type="Gene3D" id="3.30.70.240">
    <property type="match status" value="1"/>
</dbReference>
<evidence type="ECO:0000256" key="8">
    <source>
        <dbReference type="NCBIfam" id="TIGR00484"/>
    </source>
</evidence>
<dbReference type="PANTHER" id="PTHR43261">
    <property type="entry name" value="TRANSLATION ELONGATION FACTOR G-RELATED"/>
    <property type="match status" value="1"/>
</dbReference>
<dbReference type="SMART" id="SM00889">
    <property type="entry name" value="EFG_IV"/>
    <property type="match status" value="1"/>
</dbReference>
<dbReference type="NCBIfam" id="NF009379">
    <property type="entry name" value="PRK12740.1-3"/>
    <property type="match status" value="1"/>
</dbReference>
<evidence type="ECO:0000313" key="10">
    <source>
        <dbReference type="EMBL" id="HEC68176.1"/>
    </source>
</evidence>
<dbReference type="NCBIfam" id="TIGR00484">
    <property type="entry name" value="EF-G"/>
    <property type="match status" value="1"/>
</dbReference>
<dbReference type="SUPFAM" id="SSF52540">
    <property type="entry name" value="P-loop containing nucleoside triphosphate hydrolases"/>
    <property type="match status" value="1"/>
</dbReference>
<dbReference type="InterPro" id="IPR004540">
    <property type="entry name" value="Transl_elong_EFG/EF2"/>
</dbReference>
<protein>
    <recommendedName>
        <fullName evidence="2 8">Elongation factor G</fullName>
    </recommendedName>
</protein>
<dbReference type="GO" id="GO:0003924">
    <property type="term" value="F:GTPase activity"/>
    <property type="evidence" value="ECO:0007669"/>
    <property type="project" value="InterPro"/>
</dbReference>